<keyword evidence="7" id="KW-0472">Membrane</keyword>
<evidence type="ECO:0000256" key="6">
    <source>
        <dbReference type="PIRSR" id="PIRSR625705-1"/>
    </source>
</evidence>
<dbReference type="Pfam" id="PF00728">
    <property type="entry name" value="Glyco_hydro_20"/>
    <property type="match status" value="1"/>
</dbReference>
<feature type="active site" description="Proton donor" evidence="6">
    <location>
        <position position="364"/>
    </location>
</feature>
<protein>
    <recommendedName>
        <fullName evidence="3">beta-N-acetylhexosaminidase</fullName>
        <ecNumber evidence="3">3.2.1.52</ecNumber>
    </recommendedName>
</protein>
<accession>A0A918VBP9</accession>
<dbReference type="GO" id="GO:0016020">
    <property type="term" value="C:membrane"/>
    <property type="evidence" value="ECO:0007669"/>
    <property type="project" value="TreeGrafter"/>
</dbReference>
<keyword evidence="4" id="KW-0378">Hydrolase</keyword>
<dbReference type="GO" id="GO:0004563">
    <property type="term" value="F:beta-N-acetylhexosaminidase activity"/>
    <property type="evidence" value="ECO:0007669"/>
    <property type="project" value="UniProtKB-EC"/>
</dbReference>
<evidence type="ECO:0000259" key="8">
    <source>
        <dbReference type="Pfam" id="PF00728"/>
    </source>
</evidence>
<dbReference type="Gene3D" id="3.20.20.80">
    <property type="entry name" value="Glycosidases"/>
    <property type="match status" value="1"/>
</dbReference>
<organism evidence="10 11">
    <name type="scientific">Algibacter mikhailovii</name>
    <dbReference type="NCBI Taxonomy" id="425498"/>
    <lineage>
        <taxon>Bacteria</taxon>
        <taxon>Pseudomonadati</taxon>
        <taxon>Bacteroidota</taxon>
        <taxon>Flavobacteriia</taxon>
        <taxon>Flavobacteriales</taxon>
        <taxon>Flavobacteriaceae</taxon>
        <taxon>Algibacter</taxon>
    </lineage>
</organism>
<evidence type="ECO:0000256" key="7">
    <source>
        <dbReference type="SAM" id="Phobius"/>
    </source>
</evidence>
<evidence type="ECO:0000313" key="10">
    <source>
        <dbReference type="EMBL" id="GGZ86023.1"/>
    </source>
</evidence>
<evidence type="ECO:0000259" key="9">
    <source>
        <dbReference type="Pfam" id="PF02838"/>
    </source>
</evidence>
<feature type="domain" description="Glycoside hydrolase family 20 catalytic" evidence="8">
    <location>
        <begin position="167"/>
        <end position="536"/>
    </location>
</feature>
<dbReference type="Proteomes" id="UP000636004">
    <property type="component" value="Unassembled WGS sequence"/>
</dbReference>
<name>A0A918VBP9_9FLAO</name>
<comment type="catalytic activity">
    <reaction evidence="1">
        <text>Hydrolysis of terminal non-reducing N-acetyl-D-hexosamine residues in N-acetyl-beta-D-hexosaminides.</text>
        <dbReference type="EC" id="3.2.1.52"/>
    </reaction>
</comment>
<proteinExistence type="inferred from homology"/>
<reference evidence="10" key="1">
    <citation type="journal article" date="2014" name="Int. J. Syst. Evol. Microbiol.">
        <title>Complete genome sequence of Corynebacterium casei LMG S-19264T (=DSM 44701T), isolated from a smear-ripened cheese.</title>
        <authorList>
            <consortium name="US DOE Joint Genome Institute (JGI-PGF)"/>
            <person name="Walter F."/>
            <person name="Albersmeier A."/>
            <person name="Kalinowski J."/>
            <person name="Ruckert C."/>
        </authorList>
    </citation>
    <scope>NUCLEOTIDE SEQUENCE</scope>
    <source>
        <strain evidence="10">KCTC 12710</strain>
    </source>
</reference>
<keyword evidence="5" id="KW-0326">Glycosidase</keyword>
<dbReference type="PRINTS" id="PR00738">
    <property type="entry name" value="GLHYDRLASE20"/>
</dbReference>
<evidence type="ECO:0000256" key="1">
    <source>
        <dbReference type="ARBA" id="ARBA00001231"/>
    </source>
</evidence>
<sequence length="570" mass="65686">MEADRSYDDCIIKKLKMKYLYNYRNYILILLVLCFLNSCKKKNDIPLVAKGIIPIPAQITTMGRGFLISEHTKIIANTENLVELANVYAKELGVDKVEISQIPNNDGLILSIDTNLKKEGYSINISPENIMVKGGDKAGIFYALQSLNQLKTDNSFPGVTINDAPQFTYRGMMLDVSRYFYPIADVKKFLDIMALHKYNKFHWHLTDDQGWRIEIKKYPKLTEIGSIRKETMKGDFRASNARKVLWEQTGKWDFRKNYIPNPNDYDGKPHGGFYTQEDIKEIVQYAASKYIEVIPEIDVPGHFSAALAAYPEFGCKESYEVATRWGVHPNILCPTKKSINFVKDVLIEVMELFPSNYVHIGGDEANKTHWEDSKFCQDLIREYNLEDEMGLQSYFIGELDKFLTSKGKSLIGWDEILEGGLSKNATVMSWRGELGGIKAAKQNHNVIMSPGTHTYFDKYQDSLDFKQKTPLAQWGVVSLKKTYSYNPLPKELSIEEQKYILGAEGCMWTEYIPKMEHLEYMALPRLAALSEVLWSKPEKKNWGDFNNRLKDLINLYEDKNYNYAKNNKRY</sequence>
<feature type="transmembrane region" description="Helical" evidence="7">
    <location>
        <begin position="21"/>
        <end position="38"/>
    </location>
</feature>
<dbReference type="InterPro" id="IPR029018">
    <property type="entry name" value="Hex-like_dom2"/>
</dbReference>
<evidence type="ECO:0000256" key="3">
    <source>
        <dbReference type="ARBA" id="ARBA00012663"/>
    </source>
</evidence>
<keyword evidence="11" id="KW-1185">Reference proteome</keyword>
<evidence type="ECO:0000313" key="11">
    <source>
        <dbReference type="Proteomes" id="UP000636004"/>
    </source>
</evidence>
<gene>
    <name evidence="10" type="ORF">GCM10007028_25410</name>
</gene>
<dbReference type="SUPFAM" id="SSF55545">
    <property type="entry name" value="beta-N-acetylhexosaminidase-like domain"/>
    <property type="match status" value="1"/>
</dbReference>
<dbReference type="GO" id="GO:0005975">
    <property type="term" value="P:carbohydrate metabolic process"/>
    <property type="evidence" value="ECO:0007669"/>
    <property type="project" value="InterPro"/>
</dbReference>
<evidence type="ECO:0000256" key="5">
    <source>
        <dbReference type="ARBA" id="ARBA00023295"/>
    </source>
</evidence>
<dbReference type="InterPro" id="IPR025705">
    <property type="entry name" value="Beta_hexosaminidase_sua/sub"/>
</dbReference>
<dbReference type="InterPro" id="IPR017853">
    <property type="entry name" value="GH"/>
</dbReference>
<dbReference type="SUPFAM" id="SSF51445">
    <property type="entry name" value="(Trans)glycosidases"/>
    <property type="match status" value="1"/>
</dbReference>
<keyword evidence="7" id="KW-0812">Transmembrane</keyword>
<keyword evidence="7" id="KW-1133">Transmembrane helix</keyword>
<comment type="similarity">
    <text evidence="2">Belongs to the glycosyl hydrolase 20 family.</text>
</comment>
<dbReference type="Pfam" id="PF02838">
    <property type="entry name" value="Glyco_hydro_20b"/>
    <property type="match status" value="1"/>
</dbReference>
<dbReference type="Gene3D" id="3.30.379.10">
    <property type="entry name" value="Chitobiase/beta-hexosaminidase domain 2-like"/>
    <property type="match status" value="1"/>
</dbReference>
<evidence type="ECO:0000256" key="4">
    <source>
        <dbReference type="ARBA" id="ARBA00022801"/>
    </source>
</evidence>
<dbReference type="PANTHER" id="PTHR22600:SF57">
    <property type="entry name" value="BETA-N-ACETYLHEXOSAMINIDASE"/>
    <property type="match status" value="1"/>
</dbReference>
<comment type="caution">
    <text evidence="10">The sequence shown here is derived from an EMBL/GenBank/DDBJ whole genome shotgun (WGS) entry which is preliminary data.</text>
</comment>
<dbReference type="AlphaFoldDB" id="A0A918VBP9"/>
<dbReference type="InterPro" id="IPR015882">
    <property type="entry name" value="HEX_bac_N"/>
</dbReference>
<dbReference type="GO" id="GO:0030203">
    <property type="term" value="P:glycosaminoglycan metabolic process"/>
    <property type="evidence" value="ECO:0007669"/>
    <property type="project" value="TreeGrafter"/>
</dbReference>
<dbReference type="EMBL" id="BMWZ01000005">
    <property type="protein sequence ID" value="GGZ86023.1"/>
    <property type="molecule type" value="Genomic_DNA"/>
</dbReference>
<reference evidence="10" key="2">
    <citation type="submission" date="2020-09" db="EMBL/GenBank/DDBJ databases">
        <authorList>
            <person name="Sun Q."/>
            <person name="Kim S."/>
        </authorList>
    </citation>
    <scope>NUCLEOTIDE SEQUENCE</scope>
    <source>
        <strain evidence="10">KCTC 12710</strain>
    </source>
</reference>
<dbReference type="InterPro" id="IPR015883">
    <property type="entry name" value="Glyco_hydro_20_cat"/>
</dbReference>
<evidence type="ECO:0000256" key="2">
    <source>
        <dbReference type="ARBA" id="ARBA00006285"/>
    </source>
</evidence>
<dbReference type="CDD" id="cd06563">
    <property type="entry name" value="GH20_chitobiase-like"/>
    <property type="match status" value="1"/>
</dbReference>
<feature type="domain" description="Beta-hexosaminidase bacterial type N-terminal" evidence="9">
    <location>
        <begin position="51"/>
        <end position="164"/>
    </location>
</feature>
<dbReference type="PANTHER" id="PTHR22600">
    <property type="entry name" value="BETA-HEXOSAMINIDASE"/>
    <property type="match status" value="1"/>
</dbReference>
<dbReference type="EC" id="3.2.1.52" evidence="3"/>